<keyword evidence="3" id="KW-1185">Reference proteome</keyword>
<protein>
    <submittedName>
        <fullName evidence="2">DUF4007 family protein</fullName>
    </submittedName>
</protein>
<feature type="domain" description="DUF4007" evidence="1">
    <location>
        <begin position="3"/>
        <end position="277"/>
    </location>
</feature>
<dbReference type="InterPro" id="IPR025248">
    <property type="entry name" value="DUF4007"/>
</dbReference>
<gene>
    <name evidence="2" type="ORF">ACFSUC_05035</name>
</gene>
<dbReference type="Proteomes" id="UP001597497">
    <property type="component" value="Unassembled WGS sequence"/>
</dbReference>
<name>A0ABW5R7G8_9BACL</name>
<sequence>MAYARHQSFYIRDKWFSKGLRAVKQDKRFFFDEYAFETVGLGKNMLESLKYWLLAFNVLEERTEDGQRVHALSEIGDILFESDRLLQRNESLSILHYHLVRNGNDLSTVFDWYFNKYRETIVGKRDLFNSFITWVSQNEAKAVSKNSLKRDIDCLIQFYTKVPDVNDPEDVLFCPFSRLSLMKSEHSGERDDTIRKVASKISTIGIPALYYVLLDYDQISEDRLIGVDEIVNAENLWGRIFNLTRNKVVEALNILTTHDKYPIEYIRTNNLDYIRLPMVSSIDYIKGEFFERMTY</sequence>
<accession>A0ABW5R7G8</accession>
<evidence type="ECO:0000313" key="2">
    <source>
        <dbReference type="EMBL" id="MFD2670972.1"/>
    </source>
</evidence>
<proteinExistence type="predicted"/>
<dbReference type="RefSeq" id="WP_379928393.1">
    <property type="nucleotide sequence ID" value="NZ_JBHUMM010000007.1"/>
</dbReference>
<reference evidence="3" key="1">
    <citation type="journal article" date="2019" name="Int. J. Syst. Evol. Microbiol.">
        <title>The Global Catalogue of Microorganisms (GCM) 10K type strain sequencing project: providing services to taxonomists for standard genome sequencing and annotation.</title>
        <authorList>
            <consortium name="The Broad Institute Genomics Platform"/>
            <consortium name="The Broad Institute Genome Sequencing Center for Infectious Disease"/>
            <person name="Wu L."/>
            <person name="Ma J."/>
        </authorList>
    </citation>
    <scope>NUCLEOTIDE SEQUENCE [LARGE SCALE GENOMIC DNA]</scope>
    <source>
        <strain evidence="3">KCTC 33676</strain>
    </source>
</reference>
<dbReference type="EMBL" id="JBHUMM010000007">
    <property type="protein sequence ID" value="MFD2670972.1"/>
    <property type="molecule type" value="Genomic_DNA"/>
</dbReference>
<dbReference type="Pfam" id="PF13182">
    <property type="entry name" value="DUF4007"/>
    <property type="match status" value="1"/>
</dbReference>
<evidence type="ECO:0000259" key="1">
    <source>
        <dbReference type="Pfam" id="PF13182"/>
    </source>
</evidence>
<evidence type="ECO:0000313" key="3">
    <source>
        <dbReference type="Proteomes" id="UP001597497"/>
    </source>
</evidence>
<comment type="caution">
    <text evidence="2">The sequence shown here is derived from an EMBL/GenBank/DDBJ whole genome shotgun (WGS) entry which is preliminary data.</text>
</comment>
<organism evidence="2 3">
    <name type="scientific">Marinicrinis sediminis</name>
    <dbReference type="NCBI Taxonomy" id="1652465"/>
    <lineage>
        <taxon>Bacteria</taxon>
        <taxon>Bacillati</taxon>
        <taxon>Bacillota</taxon>
        <taxon>Bacilli</taxon>
        <taxon>Bacillales</taxon>
        <taxon>Paenibacillaceae</taxon>
    </lineage>
</organism>